<protein>
    <recommendedName>
        <fullName evidence="3">Inhibitor I9 domain-containing protein</fullName>
    </recommendedName>
</protein>
<reference evidence="4 5" key="1">
    <citation type="submission" date="2020-10" db="EMBL/GenBank/DDBJ databases">
        <title>The Coptis chinensis genome and diversification of protoberbering-type alkaloids.</title>
        <authorList>
            <person name="Wang B."/>
            <person name="Shu S."/>
            <person name="Song C."/>
            <person name="Liu Y."/>
        </authorList>
    </citation>
    <scope>NUCLEOTIDE SEQUENCE [LARGE SCALE GENOMIC DNA]</scope>
    <source>
        <strain evidence="4">HL-2020</strain>
        <tissue evidence="4">Leaf</tissue>
    </source>
</reference>
<dbReference type="PANTHER" id="PTHR10795">
    <property type="entry name" value="PROPROTEIN CONVERTASE SUBTILISIN/KEXIN"/>
    <property type="match status" value="1"/>
</dbReference>
<name>A0A835MAE5_9MAGN</name>
<dbReference type="InterPro" id="IPR036852">
    <property type="entry name" value="Peptidase_S8/S53_dom_sf"/>
</dbReference>
<dbReference type="AlphaFoldDB" id="A0A835MAE5"/>
<evidence type="ECO:0000256" key="2">
    <source>
        <dbReference type="ARBA" id="ARBA00022729"/>
    </source>
</evidence>
<feature type="non-terminal residue" evidence="4">
    <location>
        <position position="149"/>
    </location>
</feature>
<evidence type="ECO:0000259" key="3">
    <source>
        <dbReference type="Pfam" id="PF05922"/>
    </source>
</evidence>
<comment type="caution">
    <text evidence="4">The sequence shown here is derived from an EMBL/GenBank/DDBJ whole genome shotgun (WGS) entry which is preliminary data.</text>
</comment>
<dbReference type="InterPro" id="IPR037045">
    <property type="entry name" value="S8pro/Inhibitor_I9_sf"/>
</dbReference>
<dbReference type="SUPFAM" id="SSF52743">
    <property type="entry name" value="Subtilisin-like"/>
    <property type="match status" value="1"/>
</dbReference>
<dbReference type="InterPro" id="IPR010259">
    <property type="entry name" value="S8pro/Inhibitor_I9"/>
</dbReference>
<sequence length="149" mass="16914">MRTHIKDVLSVILNFFSLSLNHRSSSPVESLIYTYKKSFNGFAAWLTEQESKKLLGTQGVILVSPRRILKTQTTRSWDFLGLPSTVKRIPEVESDAIIGLIDTGIWPESESFNDIVPSYNFPEESDEIVSSHEPQTSCVSSQPLRIWRN</sequence>
<dbReference type="GO" id="GO:0004252">
    <property type="term" value="F:serine-type endopeptidase activity"/>
    <property type="evidence" value="ECO:0007669"/>
    <property type="project" value="InterPro"/>
</dbReference>
<organism evidence="4 5">
    <name type="scientific">Coptis chinensis</name>
    <dbReference type="NCBI Taxonomy" id="261450"/>
    <lineage>
        <taxon>Eukaryota</taxon>
        <taxon>Viridiplantae</taxon>
        <taxon>Streptophyta</taxon>
        <taxon>Embryophyta</taxon>
        <taxon>Tracheophyta</taxon>
        <taxon>Spermatophyta</taxon>
        <taxon>Magnoliopsida</taxon>
        <taxon>Ranunculales</taxon>
        <taxon>Ranunculaceae</taxon>
        <taxon>Coptidoideae</taxon>
        <taxon>Coptis</taxon>
    </lineage>
</organism>
<dbReference type="Pfam" id="PF05922">
    <property type="entry name" value="Inhibitor_I9"/>
    <property type="match status" value="1"/>
</dbReference>
<evidence type="ECO:0000313" key="5">
    <source>
        <dbReference type="Proteomes" id="UP000631114"/>
    </source>
</evidence>
<accession>A0A835MAE5</accession>
<feature type="domain" description="Inhibitor I9" evidence="3">
    <location>
        <begin position="23"/>
        <end position="71"/>
    </location>
</feature>
<dbReference type="Proteomes" id="UP000631114">
    <property type="component" value="Unassembled WGS sequence"/>
</dbReference>
<evidence type="ECO:0000256" key="1">
    <source>
        <dbReference type="ARBA" id="ARBA00011073"/>
    </source>
</evidence>
<keyword evidence="5" id="KW-1185">Reference proteome</keyword>
<dbReference type="InterPro" id="IPR045051">
    <property type="entry name" value="SBT"/>
</dbReference>
<proteinExistence type="inferred from homology"/>
<comment type="similarity">
    <text evidence="1">Belongs to the peptidase S8 family.</text>
</comment>
<dbReference type="Gene3D" id="3.30.70.80">
    <property type="entry name" value="Peptidase S8 propeptide/proteinase inhibitor I9"/>
    <property type="match status" value="1"/>
</dbReference>
<gene>
    <name evidence="4" type="ORF">IFM89_009061</name>
</gene>
<dbReference type="EMBL" id="JADFTS010000002">
    <property type="protein sequence ID" value="KAF9619719.1"/>
    <property type="molecule type" value="Genomic_DNA"/>
</dbReference>
<evidence type="ECO:0000313" key="4">
    <source>
        <dbReference type="EMBL" id="KAF9619719.1"/>
    </source>
</evidence>
<dbReference type="OrthoDB" id="2014869at2759"/>
<dbReference type="GO" id="GO:0006508">
    <property type="term" value="P:proteolysis"/>
    <property type="evidence" value="ECO:0007669"/>
    <property type="project" value="InterPro"/>
</dbReference>
<keyword evidence="2" id="KW-0732">Signal</keyword>
<dbReference type="Gene3D" id="3.40.50.200">
    <property type="entry name" value="Peptidase S8/S53 domain"/>
    <property type="match status" value="1"/>
</dbReference>